<evidence type="ECO:0000313" key="5">
    <source>
        <dbReference type="Proteomes" id="UP000547209"/>
    </source>
</evidence>
<dbReference type="GO" id="GO:0006265">
    <property type="term" value="P:DNA topological change"/>
    <property type="evidence" value="ECO:0007669"/>
    <property type="project" value="InterPro"/>
</dbReference>
<accession>A0A7X0VE48</accession>
<reference evidence="4 5" key="1">
    <citation type="submission" date="2020-08" db="EMBL/GenBank/DDBJ databases">
        <title>Cohnella phylogeny.</title>
        <authorList>
            <person name="Dunlap C."/>
        </authorList>
    </citation>
    <scope>NUCLEOTIDE SEQUENCE [LARGE SCALE GENOMIC DNA]</scope>
    <source>
        <strain evidence="4 5">DSM 28246</strain>
    </source>
</reference>
<dbReference type="InterPro" id="IPR050847">
    <property type="entry name" value="SASP_DNA-binding"/>
</dbReference>
<dbReference type="InterPro" id="IPR001448">
    <property type="entry name" value="SASP_alpha/beta-type"/>
</dbReference>
<protein>
    <submittedName>
        <fullName evidence="4">Alpha/beta-type small acid-soluble spore protein</fullName>
    </submittedName>
</protein>
<dbReference type="Gene3D" id="6.10.10.80">
    <property type="entry name" value="Small, acid-soluble spore protein, alpha/beta type-like"/>
    <property type="match status" value="1"/>
</dbReference>
<dbReference type="AlphaFoldDB" id="A0A7X0VE48"/>
<dbReference type="PROSITE" id="PS00304">
    <property type="entry name" value="SASP_1"/>
    <property type="match status" value="1"/>
</dbReference>
<evidence type="ECO:0000256" key="1">
    <source>
        <dbReference type="ARBA" id="ARBA00003863"/>
    </source>
</evidence>
<dbReference type="PANTHER" id="PTHR36107:SF1">
    <property type="entry name" value="SMALL, ACID-SOLUBLE SPORE PROTEIN A"/>
    <property type="match status" value="1"/>
</dbReference>
<keyword evidence="5" id="KW-1185">Reference proteome</keyword>
<keyword evidence="3" id="KW-0238">DNA-binding</keyword>
<dbReference type="InterPro" id="IPR038300">
    <property type="entry name" value="SASP_sf_alpha/beta"/>
</dbReference>
<dbReference type="GO" id="GO:0003690">
    <property type="term" value="F:double-stranded DNA binding"/>
    <property type="evidence" value="ECO:0007669"/>
    <property type="project" value="InterPro"/>
</dbReference>
<comment type="similarity">
    <text evidence="2">Belongs to the alpha/beta-type SASP family.</text>
</comment>
<dbReference type="RefSeq" id="WP_185142100.1">
    <property type="nucleotide sequence ID" value="NZ_JACJVP010000010.1"/>
</dbReference>
<dbReference type="PANTHER" id="PTHR36107">
    <property type="entry name" value="SMALL, ACID-SOLUBLE SPORE PROTEIN A"/>
    <property type="match status" value="1"/>
</dbReference>
<sequence>MARGNRNRKLVPECQKALDQMKYEIAAELGVPFGQGGAAGAGDTEFAGELGSFTAAGSGSHYLGDLTSREAGAVGGGITKRLVQQAQQTLL</sequence>
<comment type="caution">
    <text evidence="4">The sequence shown here is derived from an EMBL/GenBank/DDBJ whole genome shotgun (WGS) entry which is preliminary data.</text>
</comment>
<dbReference type="Proteomes" id="UP000547209">
    <property type="component" value="Unassembled WGS sequence"/>
</dbReference>
<gene>
    <name evidence="4" type="ORF">H7C19_08000</name>
</gene>
<dbReference type="Pfam" id="PF00269">
    <property type="entry name" value="SASP"/>
    <property type="match status" value="1"/>
</dbReference>
<comment type="function">
    <text evidence="1">SASP are bound to spore DNA. They are double-stranded DNA-binding proteins that cause DNA to change to an a-like conformation. They protect the DNA backbone from chemical and enzymatic cleavage and are thus involved in dormant spore's high resistance to UV light.</text>
</comment>
<evidence type="ECO:0000256" key="3">
    <source>
        <dbReference type="ARBA" id="ARBA00023125"/>
    </source>
</evidence>
<dbReference type="InterPro" id="IPR018126">
    <property type="entry name" value="SASP_alpha/beta-type_CS"/>
</dbReference>
<evidence type="ECO:0000256" key="2">
    <source>
        <dbReference type="ARBA" id="ARBA00005442"/>
    </source>
</evidence>
<evidence type="ECO:0000313" key="4">
    <source>
        <dbReference type="EMBL" id="MBB6670630.1"/>
    </source>
</evidence>
<dbReference type="EMBL" id="JACJVP010000010">
    <property type="protein sequence ID" value="MBB6670630.1"/>
    <property type="molecule type" value="Genomic_DNA"/>
</dbReference>
<organism evidence="4 5">
    <name type="scientific">Cohnella nanjingensis</name>
    <dbReference type="NCBI Taxonomy" id="1387779"/>
    <lineage>
        <taxon>Bacteria</taxon>
        <taxon>Bacillati</taxon>
        <taxon>Bacillota</taxon>
        <taxon>Bacilli</taxon>
        <taxon>Bacillales</taxon>
        <taxon>Paenibacillaceae</taxon>
        <taxon>Cohnella</taxon>
    </lineage>
</organism>
<name>A0A7X0VE48_9BACL</name>
<proteinExistence type="inferred from homology"/>